<reference evidence="3" key="1">
    <citation type="journal article" date="2019" name="Int. J. Syst. Evol. Microbiol.">
        <title>The Global Catalogue of Microorganisms (GCM) 10K type strain sequencing project: providing services to taxonomists for standard genome sequencing and annotation.</title>
        <authorList>
            <consortium name="The Broad Institute Genomics Platform"/>
            <consortium name="The Broad Institute Genome Sequencing Center for Infectious Disease"/>
            <person name="Wu L."/>
            <person name="Ma J."/>
        </authorList>
    </citation>
    <scope>NUCLEOTIDE SEQUENCE [LARGE SCALE GENOMIC DNA]</scope>
    <source>
        <strain evidence="3">NBRC 111756</strain>
    </source>
</reference>
<dbReference type="InterPro" id="IPR013786">
    <property type="entry name" value="AcylCoA_DH/ox_N"/>
</dbReference>
<proteinExistence type="predicted"/>
<protein>
    <submittedName>
        <fullName evidence="2">Acyl-CoA dehydrogenase family protein</fullName>
    </submittedName>
</protein>
<comment type="caution">
    <text evidence="2">The sequence shown here is derived from an EMBL/GenBank/DDBJ whole genome shotgun (WGS) entry which is preliminary data.</text>
</comment>
<dbReference type="Pfam" id="PF02771">
    <property type="entry name" value="Acyl-CoA_dh_N"/>
    <property type="match status" value="1"/>
</dbReference>
<evidence type="ECO:0000313" key="2">
    <source>
        <dbReference type="EMBL" id="MFC6671138.1"/>
    </source>
</evidence>
<keyword evidence="3" id="KW-1185">Reference proteome</keyword>
<accession>A0ABW2A128</accession>
<organism evidence="2 3">
    <name type="scientific">Marinobacterium aestuariivivens</name>
    <dbReference type="NCBI Taxonomy" id="1698799"/>
    <lineage>
        <taxon>Bacteria</taxon>
        <taxon>Pseudomonadati</taxon>
        <taxon>Pseudomonadota</taxon>
        <taxon>Gammaproteobacteria</taxon>
        <taxon>Oceanospirillales</taxon>
        <taxon>Oceanospirillaceae</taxon>
        <taxon>Marinobacterium</taxon>
    </lineage>
</organism>
<gene>
    <name evidence="2" type="ORF">ACFQDL_14475</name>
</gene>
<sequence length="89" mass="10112">MKTCQLSDKFAETLERIGEQVAENGAIADREERFSKENYALLRDEKIFSALVPENCGGGGHSYRDLCRFLGELAALHPRPRWRARCISI</sequence>
<evidence type="ECO:0000313" key="3">
    <source>
        <dbReference type="Proteomes" id="UP001596422"/>
    </source>
</evidence>
<dbReference type="RefSeq" id="WP_379909649.1">
    <property type="nucleotide sequence ID" value="NZ_JBHSWE010000001.1"/>
</dbReference>
<evidence type="ECO:0000259" key="1">
    <source>
        <dbReference type="Pfam" id="PF02771"/>
    </source>
</evidence>
<dbReference type="InterPro" id="IPR037069">
    <property type="entry name" value="AcylCoA_DH/ox_N_sf"/>
</dbReference>
<dbReference type="InterPro" id="IPR009100">
    <property type="entry name" value="AcylCoA_DH/oxidase_NM_dom_sf"/>
</dbReference>
<dbReference type="Proteomes" id="UP001596422">
    <property type="component" value="Unassembled WGS sequence"/>
</dbReference>
<dbReference type="SUPFAM" id="SSF56645">
    <property type="entry name" value="Acyl-CoA dehydrogenase NM domain-like"/>
    <property type="match status" value="1"/>
</dbReference>
<dbReference type="EMBL" id="JBHSWE010000001">
    <property type="protein sequence ID" value="MFC6671138.1"/>
    <property type="molecule type" value="Genomic_DNA"/>
</dbReference>
<feature type="domain" description="Acyl-CoA dehydrogenase/oxidase N-terminal" evidence="1">
    <location>
        <begin position="18"/>
        <end position="77"/>
    </location>
</feature>
<name>A0ABW2A128_9GAMM</name>
<dbReference type="Gene3D" id="1.10.540.10">
    <property type="entry name" value="Acyl-CoA dehydrogenase/oxidase, N-terminal domain"/>
    <property type="match status" value="1"/>
</dbReference>